<protein>
    <submittedName>
        <fullName evidence="1">Uncharacterized protein</fullName>
    </submittedName>
</protein>
<gene>
    <name evidence="1" type="ORF">OHA22_50935</name>
</gene>
<reference evidence="1" key="1">
    <citation type="submission" date="2022-10" db="EMBL/GenBank/DDBJ databases">
        <title>The complete genomes of actinobacterial strains from the NBC collection.</title>
        <authorList>
            <person name="Joergensen T.S."/>
            <person name="Alvarez Arevalo M."/>
            <person name="Sterndorff E.B."/>
            <person name="Faurdal D."/>
            <person name="Vuksanovic O."/>
            <person name="Mourched A.-S."/>
            <person name="Charusanti P."/>
            <person name="Shaw S."/>
            <person name="Blin K."/>
            <person name="Weber T."/>
        </authorList>
    </citation>
    <scope>NUCLEOTIDE SEQUENCE</scope>
    <source>
        <strain evidence="1">NBC_00093</strain>
    </source>
</reference>
<sequence>MPSYQLRDTTTHTLLVRDLADYAAAEAALDRLDDELEHDLTVNSEGASRIRLRLDVEKVTDDTTEAVGHHVLILGINDRPTFDAALLF</sequence>
<proteinExistence type="predicted"/>
<evidence type="ECO:0000313" key="1">
    <source>
        <dbReference type="EMBL" id="WTT23289.1"/>
    </source>
</evidence>
<dbReference type="AlphaFoldDB" id="A0AAU2AID3"/>
<dbReference type="EMBL" id="CP108222">
    <property type="protein sequence ID" value="WTT23289.1"/>
    <property type="molecule type" value="Genomic_DNA"/>
</dbReference>
<name>A0AAU2AID3_9ACTN</name>
<accession>A0AAU2AID3</accession>
<organism evidence="1">
    <name type="scientific">Streptomyces sp. NBC_00093</name>
    <dbReference type="NCBI Taxonomy" id="2975649"/>
    <lineage>
        <taxon>Bacteria</taxon>
        <taxon>Bacillati</taxon>
        <taxon>Actinomycetota</taxon>
        <taxon>Actinomycetes</taxon>
        <taxon>Kitasatosporales</taxon>
        <taxon>Streptomycetaceae</taxon>
        <taxon>Streptomyces</taxon>
    </lineage>
</organism>